<feature type="region of interest" description="Disordered" evidence="1">
    <location>
        <begin position="1"/>
        <end position="20"/>
    </location>
</feature>
<name>A0A7I9ZEY3_9MYCO</name>
<feature type="transmembrane region" description="Helical" evidence="2">
    <location>
        <begin position="45"/>
        <end position="67"/>
    </location>
</feature>
<protein>
    <submittedName>
        <fullName evidence="3">Uncharacterized protein</fullName>
    </submittedName>
</protein>
<dbReference type="RefSeq" id="WP_244324500.1">
    <property type="nucleotide sequence ID" value="NZ_BLLA01000005.1"/>
</dbReference>
<keyword evidence="2" id="KW-0812">Transmembrane</keyword>
<evidence type="ECO:0000313" key="3">
    <source>
        <dbReference type="EMBL" id="GFG99473.1"/>
    </source>
</evidence>
<keyword evidence="2" id="KW-1133">Transmembrane helix</keyword>
<feature type="compositionally biased region" description="Low complexity" evidence="1">
    <location>
        <begin position="73"/>
        <end position="93"/>
    </location>
</feature>
<proteinExistence type="predicted"/>
<comment type="caution">
    <text evidence="3">The sequence shown here is derived from an EMBL/GenBank/DDBJ whole genome shotgun (WGS) entry which is preliminary data.</text>
</comment>
<keyword evidence="4" id="KW-1185">Reference proteome</keyword>
<dbReference type="EMBL" id="BLLA01000005">
    <property type="protein sequence ID" value="GFG99473.1"/>
    <property type="molecule type" value="Genomic_DNA"/>
</dbReference>
<feature type="region of interest" description="Disordered" evidence="1">
    <location>
        <begin position="71"/>
        <end position="94"/>
    </location>
</feature>
<dbReference type="Proteomes" id="UP000465301">
    <property type="component" value="Unassembled WGS sequence"/>
</dbReference>
<organism evidence="3 4">
    <name type="scientific">Mycobacterium timonense</name>
    <dbReference type="NCBI Taxonomy" id="701043"/>
    <lineage>
        <taxon>Bacteria</taxon>
        <taxon>Bacillati</taxon>
        <taxon>Actinomycetota</taxon>
        <taxon>Actinomycetes</taxon>
        <taxon>Mycobacteriales</taxon>
        <taxon>Mycobacteriaceae</taxon>
        <taxon>Mycobacterium</taxon>
        <taxon>Mycobacterium avium complex (MAC)</taxon>
    </lineage>
</organism>
<dbReference type="AlphaFoldDB" id="A0A7I9ZEY3"/>
<sequence length="124" mass="13103">MVTVTIGHRGRYESPNNGGDDQISYTNLGQSLNQPRLTPWYRRRVVLLGAVLAILIALITWGIVALFTGSQGGSPSITTTTTTTAPATSTSGGFRLPSLPSEITLPSLPSKITLPSEITLPSLP</sequence>
<evidence type="ECO:0000256" key="2">
    <source>
        <dbReference type="SAM" id="Phobius"/>
    </source>
</evidence>
<keyword evidence="2" id="KW-0472">Membrane</keyword>
<gene>
    <name evidence="3" type="ORF">MTIM_53520</name>
</gene>
<reference evidence="3 4" key="1">
    <citation type="journal article" date="2019" name="Emerg. Microbes Infect.">
        <title>Comprehensive subspecies identification of 175 nontuberculous mycobacteria species based on 7547 genomic profiles.</title>
        <authorList>
            <person name="Matsumoto Y."/>
            <person name="Kinjo T."/>
            <person name="Motooka D."/>
            <person name="Nabeya D."/>
            <person name="Jung N."/>
            <person name="Uechi K."/>
            <person name="Horii T."/>
            <person name="Iida T."/>
            <person name="Fujita J."/>
            <person name="Nakamura S."/>
        </authorList>
    </citation>
    <scope>NUCLEOTIDE SEQUENCE [LARGE SCALE GENOMIC DNA]</scope>
    <source>
        <strain evidence="3 4">JCM 30726</strain>
    </source>
</reference>
<evidence type="ECO:0000313" key="4">
    <source>
        <dbReference type="Proteomes" id="UP000465301"/>
    </source>
</evidence>
<accession>A0A7I9ZEY3</accession>
<evidence type="ECO:0000256" key="1">
    <source>
        <dbReference type="SAM" id="MobiDB-lite"/>
    </source>
</evidence>